<comment type="caution">
    <text evidence="1">The sequence shown here is derived from an EMBL/GenBank/DDBJ whole genome shotgun (WGS) entry which is preliminary data.</text>
</comment>
<dbReference type="EMBL" id="JXJX01000008">
    <property type="protein sequence ID" value="PCS06407.1"/>
    <property type="molecule type" value="Genomic_DNA"/>
</dbReference>
<reference evidence="1 2" key="1">
    <citation type="submission" date="2014-12" db="EMBL/GenBank/DDBJ databases">
        <title>Draft genome sequences of 10 type strains of Lactococcus.</title>
        <authorList>
            <person name="Sun Z."/>
            <person name="Zhong Z."/>
            <person name="Liu W."/>
            <person name="Zhang W."/>
            <person name="Zhang H."/>
        </authorList>
    </citation>
    <scope>NUCLEOTIDE SEQUENCE [LARGE SCALE GENOMIC DNA]</scope>
    <source>
        <strain evidence="1 2">DSM 20686</strain>
    </source>
</reference>
<sequence>MFSKPPKGVWKKQAAIIRFAEEHPKDTVVCADNDCDLMNSDKLPGNLHLAIPTGGIKALSREDLIEIDKLE</sequence>
<dbReference type="Proteomes" id="UP000242246">
    <property type="component" value="Unassembled WGS sequence"/>
</dbReference>
<evidence type="ECO:0000313" key="1">
    <source>
        <dbReference type="EMBL" id="PCS06407.1"/>
    </source>
</evidence>
<evidence type="ECO:0000313" key="2">
    <source>
        <dbReference type="Proteomes" id="UP000242246"/>
    </source>
</evidence>
<protein>
    <submittedName>
        <fullName evidence="1">Uncharacterized protein</fullName>
    </submittedName>
</protein>
<accession>A0A2A5RYS7</accession>
<keyword evidence="2" id="KW-1185">Reference proteome</keyword>
<dbReference type="AlphaFoldDB" id="A0A2A5RYS7"/>
<organism evidence="1 2">
    <name type="scientific">Pseudolactococcus plantarum</name>
    <dbReference type="NCBI Taxonomy" id="1365"/>
    <lineage>
        <taxon>Bacteria</taxon>
        <taxon>Bacillati</taxon>
        <taxon>Bacillota</taxon>
        <taxon>Bacilli</taxon>
        <taxon>Lactobacillales</taxon>
        <taxon>Streptococcaceae</taxon>
        <taxon>Pseudolactococcus</taxon>
    </lineage>
</organism>
<gene>
    <name evidence="1" type="ORF">RU87_GL001616</name>
</gene>
<proteinExistence type="predicted"/>
<name>A0A2A5RYS7_9LACT</name>